<protein>
    <submittedName>
        <fullName evidence="3">Uncharacterized protein C3orf86 homolog</fullName>
    </submittedName>
</protein>
<dbReference type="AlphaFoldDB" id="A0A8M1GA58"/>
<dbReference type="RefSeq" id="XP_040492528.1">
    <property type="nucleotide sequence ID" value="XM_040636594.1"/>
</dbReference>
<proteinExistence type="predicted"/>
<dbReference type="GeneID" id="121104233"/>
<feature type="region of interest" description="Disordered" evidence="1">
    <location>
        <begin position="29"/>
        <end position="92"/>
    </location>
</feature>
<reference evidence="3" key="1">
    <citation type="submission" date="2025-08" db="UniProtKB">
        <authorList>
            <consortium name="RefSeq"/>
        </authorList>
    </citation>
    <scope>IDENTIFICATION</scope>
    <source>
        <tissue evidence="3">Whole blood</tissue>
    </source>
</reference>
<name>A0A8M1GA58_URSMA</name>
<dbReference type="KEGG" id="umr:121104233"/>
<keyword evidence="2" id="KW-1185">Reference proteome</keyword>
<organism evidence="2 3">
    <name type="scientific">Ursus maritimus</name>
    <name type="common">Polar bear</name>
    <name type="synonym">Thalarctos maritimus</name>
    <dbReference type="NCBI Taxonomy" id="29073"/>
    <lineage>
        <taxon>Eukaryota</taxon>
        <taxon>Metazoa</taxon>
        <taxon>Chordata</taxon>
        <taxon>Craniata</taxon>
        <taxon>Vertebrata</taxon>
        <taxon>Euteleostomi</taxon>
        <taxon>Mammalia</taxon>
        <taxon>Eutheria</taxon>
        <taxon>Laurasiatheria</taxon>
        <taxon>Carnivora</taxon>
        <taxon>Caniformia</taxon>
        <taxon>Ursidae</taxon>
        <taxon>Ursus</taxon>
    </lineage>
</organism>
<accession>A0A8M1GA58</accession>
<gene>
    <name evidence="3" type="primary">CUNH3orf86</name>
</gene>
<dbReference type="CTD" id="116564769"/>
<sequence>MSKSLFGQGKKPLDTFFWVNEITGEITYPPLKADAPEASPAPLEKPQERPRSQHGSMQGAPLSAQGPSSTPAQKVALPPPPKASLKDSGSRYFLPSTATHGLAKAGPRSTLPFSTIPVTISPPGHAPPTCGPLGQVPLSPVPSFPPSPSAPWAFTCKLKNVLTGNNRFSF</sequence>
<evidence type="ECO:0000256" key="1">
    <source>
        <dbReference type="SAM" id="MobiDB-lite"/>
    </source>
</evidence>
<dbReference type="OrthoDB" id="9747580at2759"/>
<evidence type="ECO:0000313" key="3">
    <source>
        <dbReference type="RefSeq" id="XP_040492528.1"/>
    </source>
</evidence>
<dbReference type="Proteomes" id="UP000261680">
    <property type="component" value="Unplaced"/>
</dbReference>
<evidence type="ECO:0000313" key="2">
    <source>
        <dbReference type="Proteomes" id="UP000261680"/>
    </source>
</evidence>